<dbReference type="GO" id="GO:0008270">
    <property type="term" value="F:zinc ion binding"/>
    <property type="evidence" value="ECO:0007669"/>
    <property type="project" value="UniProtKB-KW"/>
</dbReference>
<dbReference type="NCBIfam" id="TIGR00296">
    <property type="entry name" value="TIGR00296 family protein"/>
    <property type="match status" value="1"/>
</dbReference>
<dbReference type="PANTHER" id="PTHR13016:SF0">
    <property type="entry name" value="AMME SYNDROME CANDIDATE GENE 1 PROTEIN"/>
    <property type="match status" value="1"/>
</dbReference>
<feature type="region of interest" description="Disordered" evidence="2">
    <location>
        <begin position="203"/>
        <end position="265"/>
    </location>
</feature>
<dbReference type="InterPro" id="IPR023473">
    <property type="entry name" value="AMMECR1"/>
</dbReference>
<dbReference type="SMART" id="SM00355">
    <property type="entry name" value="ZnF_C2H2"/>
    <property type="match status" value="12"/>
</dbReference>
<feature type="compositionally biased region" description="Basic and acidic residues" evidence="2">
    <location>
        <begin position="864"/>
        <end position="874"/>
    </location>
</feature>
<dbReference type="FunFam" id="3.30.700.20:FF:000001">
    <property type="entry name" value="AMME syndrome candidate gene 1"/>
    <property type="match status" value="1"/>
</dbReference>
<feature type="compositionally biased region" description="Polar residues" evidence="2">
    <location>
        <begin position="209"/>
        <end position="223"/>
    </location>
</feature>
<feature type="region of interest" description="Disordered" evidence="2">
    <location>
        <begin position="301"/>
        <end position="368"/>
    </location>
</feature>
<comment type="caution">
    <text evidence="5">The sequence shown here is derived from an EMBL/GenBank/DDBJ whole genome shotgun (WGS) entry which is preliminary data.</text>
</comment>
<dbReference type="PANTHER" id="PTHR13016">
    <property type="entry name" value="AMMECR1 HOMOLOG"/>
    <property type="match status" value="1"/>
</dbReference>
<evidence type="ECO:0000256" key="2">
    <source>
        <dbReference type="SAM" id="MobiDB-lite"/>
    </source>
</evidence>
<evidence type="ECO:0000313" key="5">
    <source>
        <dbReference type="EMBL" id="CAG5107497.1"/>
    </source>
</evidence>
<evidence type="ECO:0000259" key="3">
    <source>
        <dbReference type="PROSITE" id="PS50157"/>
    </source>
</evidence>
<evidence type="ECO:0000256" key="1">
    <source>
        <dbReference type="PROSITE-ProRule" id="PRU00042"/>
    </source>
</evidence>
<feature type="region of interest" description="Disordered" evidence="2">
    <location>
        <begin position="1228"/>
        <end position="1256"/>
    </location>
</feature>
<keyword evidence="1" id="KW-0862">Zinc</keyword>
<dbReference type="PROSITE" id="PS00028">
    <property type="entry name" value="ZINC_FINGER_C2H2_1"/>
    <property type="match status" value="7"/>
</dbReference>
<dbReference type="PROSITE" id="PS51112">
    <property type="entry name" value="AMMECR1"/>
    <property type="match status" value="1"/>
</dbReference>
<dbReference type="InterPro" id="IPR002733">
    <property type="entry name" value="AMMECR1_domain"/>
</dbReference>
<feature type="domain" description="C2H2-type" evidence="3">
    <location>
        <begin position="636"/>
        <end position="664"/>
    </location>
</feature>
<dbReference type="Gene3D" id="3.30.1490.150">
    <property type="entry name" value="Hypothetical protein ph0010, domain 2"/>
    <property type="match status" value="1"/>
</dbReference>
<dbReference type="SUPFAM" id="SSF143447">
    <property type="entry name" value="AMMECR1-like"/>
    <property type="match status" value="1"/>
</dbReference>
<dbReference type="Pfam" id="PF01871">
    <property type="entry name" value="AMMECR1"/>
    <property type="match status" value="1"/>
</dbReference>
<feature type="compositionally biased region" description="Basic residues" evidence="2">
    <location>
        <begin position="351"/>
        <end position="363"/>
    </location>
</feature>
<protein>
    <submittedName>
        <fullName evidence="5">Similar to AMMECR1: AMME syndrome candidate gene 1 protein homolog (Pongo abelii)</fullName>
    </submittedName>
</protein>
<reference evidence="5" key="1">
    <citation type="submission" date="2021-04" db="EMBL/GenBank/DDBJ databases">
        <authorList>
            <person name="Chebbi M.A.C M."/>
        </authorList>
    </citation>
    <scope>NUCLEOTIDE SEQUENCE</scope>
</reference>
<dbReference type="Gene3D" id="3.30.700.20">
    <property type="entry name" value="Hypothetical protein ph0010, domain 1"/>
    <property type="match status" value="1"/>
</dbReference>
<feature type="region of interest" description="Disordered" evidence="2">
    <location>
        <begin position="852"/>
        <end position="880"/>
    </location>
</feature>
<dbReference type="Proteomes" id="UP000786811">
    <property type="component" value="Unassembled WGS sequence"/>
</dbReference>
<proteinExistence type="predicted"/>
<organism evidence="5 6">
    <name type="scientific">Cotesia congregata</name>
    <name type="common">Parasitoid wasp</name>
    <name type="synonym">Apanteles congregatus</name>
    <dbReference type="NCBI Taxonomy" id="51543"/>
    <lineage>
        <taxon>Eukaryota</taxon>
        <taxon>Metazoa</taxon>
        <taxon>Ecdysozoa</taxon>
        <taxon>Arthropoda</taxon>
        <taxon>Hexapoda</taxon>
        <taxon>Insecta</taxon>
        <taxon>Pterygota</taxon>
        <taxon>Neoptera</taxon>
        <taxon>Endopterygota</taxon>
        <taxon>Hymenoptera</taxon>
        <taxon>Apocrita</taxon>
        <taxon>Ichneumonoidea</taxon>
        <taxon>Braconidae</taxon>
        <taxon>Microgastrinae</taxon>
        <taxon>Cotesia</taxon>
    </lineage>
</organism>
<dbReference type="InterPro" id="IPR036071">
    <property type="entry name" value="AMMECR1_dom_sf"/>
</dbReference>
<feature type="compositionally biased region" description="Low complexity" evidence="2">
    <location>
        <begin position="661"/>
        <end position="680"/>
    </location>
</feature>
<feature type="domain" description="AMMECR1" evidence="4">
    <location>
        <begin position="1499"/>
        <end position="1693"/>
    </location>
</feature>
<dbReference type="InterPro" id="IPR027485">
    <property type="entry name" value="AMMECR1_N"/>
</dbReference>
<feature type="compositionally biased region" description="Polar residues" evidence="2">
    <location>
        <begin position="250"/>
        <end position="259"/>
    </location>
</feature>
<dbReference type="PROSITE" id="PS50157">
    <property type="entry name" value="ZINC_FINGER_C2H2_2"/>
    <property type="match status" value="1"/>
</dbReference>
<gene>
    <name evidence="5" type="ORF">HICCMSTLAB_LOCUS12773</name>
</gene>
<accession>A0A8J2HNS2</accession>
<name>A0A8J2HNS2_COTCN</name>
<evidence type="ECO:0000313" key="6">
    <source>
        <dbReference type="Proteomes" id="UP000786811"/>
    </source>
</evidence>
<keyword evidence="6" id="KW-1185">Reference proteome</keyword>
<feature type="region of interest" description="Disordered" evidence="2">
    <location>
        <begin position="661"/>
        <end position="695"/>
    </location>
</feature>
<dbReference type="InterPro" id="IPR013087">
    <property type="entry name" value="Znf_C2H2_type"/>
</dbReference>
<evidence type="ECO:0000259" key="4">
    <source>
        <dbReference type="PROSITE" id="PS51112"/>
    </source>
</evidence>
<dbReference type="EMBL" id="CAJNRD030001124">
    <property type="protein sequence ID" value="CAG5107497.1"/>
    <property type="molecule type" value="Genomic_DNA"/>
</dbReference>
<keyword evidence="1" id="KW-0479">Metal-binding</keyword>
<keyword evidence="1" id="KW-0863">Zinc-finger</keyword>
<dbReference type="OrthoDB" id="24630at2759"/>
<sequence>MQGDSGIFSMETVTNRAMIWLTKKKILKRRSKSQVTSNKTQEASIKNGIKPRISTRRKKLCEPSKLPASTGNPQTVINLSSTETTTDSTSTICKEKFLDKLDLHVKPKVKISKFFTCDFCDEDFLTQNYLNLHVLRAHKAIITCKQTSKSRSNLNKTKSTLREVHRYVSLRQRYETTNTQLSKFNTRFVSKVSEERKRRRKLFREHIQVNKSQNKSTDSSTKMSEVEDKSNLQVPTSTVEIDESSKDNTADSPTSTSDVNEYKSESKRLINKFKEFVRSNGDVISLSTIKQKNDSNEILSLLSDDNQTSESPDRKSKQRKVGDNSIGLKSPDNVSESPTATIPPRPEKPKTYNRKKSPKANKKNTKDHGYCDSCTRSFAKLDTHYQSDIYGTRKIKCEFCSNKFVSVNGLFRHVALYHLNCTCIRNKCHWYDPFTADINQLSSAAVSKNYRCNYCSKDYDDYKKYNFHYYSFHELEPVSDELVEKTPKYLKDIDNNVIIKSWVPSACKTNFFGKKLNSGECDEDYDNTDFDTGDFLPLVCQKCGEFYFNNKDYMIHLDNCYYQLDLAPVTPLTEYPKESRAVEELRESSLKPESNQNRRVDVAVKPNIKLQFFPQDIKAKPRNPRKLDANYELLRRTCRRCNKAFATVKELSIHYQDIHGNSANNNNNNANNKNNNAGAKAKGDEKDDPASYITKTKKDYDDENNITYYNYKNTPWYGHNVRHKWQCVHCKLSFKIFRAFSNHLFFEHNDESLIHICENCHEILTNLDQINKHLCVNVTSWTCKLCDLKFQSGFEFRNHNTQKHYELFEPSVCLACGKKFLTHYMLMRHVKNKKCSSEKAIDELINTYTKKSKKNDSLAPQKTPPEKKKGNKKDDDDDDDCIIILDETGDKVESSEIENNAEDVADVVFELVDCSADNFASELESDVDSRKTDVLATASVAEEKTDVVSDKIEETKKQVPDTEHTYDELEGIKNYVLENEKNLPDSASNKRKITDESLTNKRKKLLDIHDTFVAQADQLNDKGKIKIKESVNRSAKTSRKPPGQVNRCSMCKLQFSSMTLLSNHFNRSHTSAVEVCQLCYKMYITGNLVKHMVKDHFRSDTDLADALVSTKDEISIERDTRDFISIVGKVHLLALCKYQEPPQASSEESVDCSDCSLTFKNSDKYRIHNVEVHDKFCALCIVKFRSGQEAAKHKLDVHGSTACYVWFASKMINAIGDTDTFKEAVGLKAKKRKPKNSDQGNSHKNKNRSVSNSRNININVRSNINIDDKVNLNMIDNMSVKQESMTLKDKILDILRKSQPTLDRLNSQIQTTRTQPDDKQINKPQTVRQCGKESHSEEALNNILNVEKPQMMIKTPVRTDKSTKLNIIPPKIDSHQSPAVNQVTIKNKKVESSIANQVYEASDDQSIIITCGLLKKDDGQDGSYDSNEDEKQFLIVVKRNDLEKYRNNLHELAAQFVASTNMSTEEMVNMASDDCSTKKLKLSNSSGKMSTSLSNRISGTENPSIVHPEMAFYCFDVVYCQLNQLDPPKAPNFSNEPFPIFVTWMIGKEMRLRGCIGTFNAMQLHSSLREYAVTSAFKDSRFNPITRDELPRLHVSVSILLHFEDGADYLDWELGVHGIFIEFYNEKGNKRTATYLPSVAEEQGWDKIQTIDSLLHKGGYRGSVTPDLRRSLKLKRYQCEKITVSYQDYVSHVNNRRC</sequence>